<comment type="subcellular location">
    <subcellularLocation>
        <location evidence="1">Cell envelope</location>
    </subcellularLocation>
</comment>
<keyword evidence="4" id="KW-0472">Membrane</keyword>
<evidence type="ECO:0000256" key="1">
    <source>
        <dbReference type="ARBA" id="ARBA00004196"/>
    </source>
</evidence>
<protein>
    <submittedName>
        <fullName evidence="6">HlyD family secretion protein</fullName>
    </submittedName>
</protein>
<feature type="domain" description="YknX-like C-terminal permuted SH3-like" evidence="5">
    <location>
        <begin position="367"/>
        <end position="414"/>
    </location>
</feature>
<dbReference type="Pfam" id="PF25989">
    <property type="entry name" value="YknX_C"/>
    <property type="match status" value="1"/>
</dbReference>
<dbReference type="InterPro" id="IPR058637">
    <property type="entry name" value="YknX-like_C"/>
</dbReference>
<evidence type="ECO:0000256" key="4">
    <source>
        <dbReference type="SAM" id="Phobius"/>
    </source>
</evidence>
<proteinExistence type="predicted"/>
<evidence type="ECO:0000259" key="5">
    <source>
        <dbReference type="Pfam" id="PF25989"/>
    </source>
</evidence>
<dbReference type="GO" id="GO:0030313">
    <property type="term" value="C:cell envelope"/>
    <property type="evidence" value="ECO:0007669"/>
    <property type="project" value="UniProtKB-SubCell"/>
</dbReference>
<keyword evidence="7" id="KW-1185">Reference proteome</keyword>
<name>A0A1I4YZ36_9GAMM</name>
<dbReference type="Gene3D" id="2.40.420.20">
    <property type="match status" value="1"/>
</dbReference>
<dbReference type="InterPro" id="IPR050465">
    <property type="entry name" value="UPF0194_transport"/>
</dbReference>
<dbReference type="OrthoDB" id="5752864at2"/>
<evidence type="ECO:0000313" key="7">
    <source>
        <dbReference type="Proteomes" id="UP000198575"/>
    </source>
</evidence>
<accession>A0A1I4YZ36</accession>
<reference evidence="6 7" key="1">
    <citation type="submission" date="2016-10" db="EMBL/GenBank/DDBJ databases">
        <authorList>
            <person name="de Groot N.N."/>
        </authorList>
    </citation>
    <scope>NUCLEOTIDE SEQUENCE [LARGE SCALE GENOMIC DNA]</scope>
    <source>
        <strain evidence="6 7">CGMCC 1.7659</strain>
    </source>
</reference>
<evidence type="ECO:0000256" key="2">
    <source>
        <dbReference type="ARBA" id="ARBA00023054"/>
    </source>
</evidence>
<keyword evidence="4" id="KW-0812">Transmembrane</keyword>
<dbReference type="PANTHER" id="PTHR32347:SF14">
    <property type="entry name" value="EFFLUX SYSTEM COMPONENT YKNX-RELATED"/>
    <property type="match status" value="1"/>
</dbReference>
<sequence>MIRDTSAQDRQIRIEPQHGKRWLKIGLAAAVAIVLLVLIVPTAARLFSSDSAASMSRLRIAEVKRGTLTRDVSVQGSVVAAVSPTLYAASPGTVNLLVNAGDKVTRDQVLAEIISPELSNRLQQEQATRESLEIDVQRASLDHRKQQLAAKKLLDQAMIDRQTAKREVERTQRAYDAGAMSEMDLLRTKDALAKADITVANAEADMKLDIESLAFELKGKRLALDRQRLLAENVQRQVEELKVRSPVDGQVGQLIAQQRANLAANAPILTVVDLSALEIEVKVPEVFAHDLGIGMAAEIRDSSGNYKGEISAVSPEVIDGQVSGRIRFVGEKPAGLRQNQRLTTRILMDEHPDVLMVERGPFIDSGAGRVAYVVRDGVAERTPIEVGATSLNAVEIVSGVKEGDRIVISGTDLFNGAQRVALN</sequence>
<keyword evidence="2 3" id="KW-0175">Coiled coil</keyword>
<gene>
    <name evidence="6" type="ORF">SAMN05216289_12134</name>
</gene>
<feature type="coiled-coil region" evidence="3">
    <location>
        <begin position="122"/>
        <end position="174"/>
    </location>
</feature>
<dbReference type="Gene3D" id="2.40.30.170">
    <property type="match status" value="1"/>
</dbReference>
<dbReference type="AlphaFoldDB" id="A0A1I4YZ36"/>
<evidence type="ECO:0000256" key="3">
    <source>
        <dbReference type="SAM" id="Coils"/>
    </source>
</evidence>
<organism evidence="6 7">
    <name type="scientific">Dokdonella immobilis</name>
    <dbReference type="NCBI Taxonomy" id="578942"/>
    <lineage>
        <taxon>Bacteria</taxon>
        <taxon>Pseudomonadati</taxon>
        <taxon>Pseudomonadota</taxon>
        <taxon>Gammaproteobacteria</taxon>
        <taxon>Lysobacterales</taxon>
        <taxon>Rhodanobacteraceae</taxon>
        <taxon>Dokdonella</taxon>
    </lineage>
</organism>
<dbReference type="RefSeq" id="WP_092408887.1">
    <property type="nucleotide sequence ID" value="NZ_FOVF01000021.1"/>
</dbReference>
<keyword evidence="4" id="KW-1133">Transmembrane helix</keyword>
<dbReference type="PANTHER" id="PTHR32347">
    <property type="entry name" value="EFFLUX SYSTEM COMPONENT YKNX-RELATED"/>
    <property type="match status" value="1"/>
</dbReference>
<dbReference type="Gene3D" id="1.10.287.470">
    <property type="entry name" value="Helix hairpin bin"/>
    <property type="match status" value="1"/>
</dbReference>
<dbReference type="Gene3D" id="2.40.50.100">
    <property type="match status" value="1"/>
</dbReference>
<dbReference type="STRING" id="578942.SAMN05216289_12134"/>
<feature type="transmembrane region" description="Helical" evidence="4">
    <location>
        <begin position="21"/>
        <end position="47"/>
    </location>
</feature>
<dbReference type="Proteomes" id="UP000198575">
    <property type="component" value="Unassembled WGS sequence"/>
</dbReference>
<evidence type="ECO:0000313" key="6">
    <source>
        <dbReference type="EMBL" id="SFN43281.1"/>
    </source>
</evidence>
<dbReference type="EMBL" id="FOVF01000021">
    <property type="protein sequence ID" value="SFN43281.1"/>
    <property type="molecule type" value="Genomic_DNA"/>
</dbReference>